<organism evidence="2 3">
    <name type="scientific">Dipteronia sinensis</name>
    <dbReference type="NCBI Taxonomy" id="43782"/>
    <lineage>
        <taxon>Eukaryota</taxon>
        <taxon>Viridiplantae</taxon>
        <taxon>Streptophyta</taxon>
        <taxon>Embryophyta</taxon>
        <taxon>Tracheophyta</taxon>
        <taxon>Spermatophyta</taxon>
        <taxon>Magnoliopsida</taxon>
        <taxon>eudicotyledons</taxon>
        <taxon>Gunneridae</taxon>
        <taxon>Pentapetalae</taxon>
        <taxon>rosids</taxon>
        <taxon>malvids</taxon>
        <taxon>Sapindales</taxon>
        <taxon>Sapindaceae</taxon>
        <taxon>Hippocastanoideae</taxon>
        <taxon>Acereae</taxon>
        <taxon>Dipteronia</taxon>
    </lineage>
</organism>
<dbReference type="PANTHER" id="PTHR36619">
    <property type="entry name" value="OS04G0208900 PROTEIN"/>
    <property type="match status" value="1"/>
</dbReference>
<evidence type="ECO:0000256" key="1">
    <source>
        <dbReference type="SAM" id="SignalP"/>
    </source>
</evidence>
<evidence type="ECO:0008006" key="4">
    <source>
        <dbReference type="Google" id="ProtNLM"/>
    </source>
</evidence>
<protein>
    <recommendedName>
        <fullName evidence="4">Transmembrane protein</fullName>
    </recommendedName>
</protein>
<name>A0AAE0E3K6_9ROSI</name>
<comment type="caution">
    <text evidence="2">The sequence shown here is derived from an EMBL/GenBank/DDBJ whole genome shotgun (WGS) entry which is preliminary data.</text>
</comment>
<dbReference type="AlphaFoldDB" id="A0AAE0E3K6"/>
<gene>
    <name evidence="2" type="ORF">Dsin_019977</name>
</gene>
<feature type="chain" id="PRO_5042261559" description="Transmembrane protein" evidence="1">
    <location>
        <begin position="27"/>
        <end position="98"/>
    </location>
</feature>
<proteinExistence type="predicted"/>
<dbReference type="PANTHER" id="PTHR36619:SF2">
    <property type="entry name" value="OS04G0208900 PROTEIN"/>
    <property type="match status" value="1"/>
</dbReference>
<keyword evidence="3" id="KW-1185">Reference proteome</keyword>
<evidence type="ECO:0000313" key="2">
    <source>
        <dbReference type="EMBL" id="KAK3205931.1"/>
    </source>
</evidence>
<reference evidence="2" key="1">
    <citation type="journal article" date="2023" name="Plant J.">
        <title>Genome sequences and population genomics provide insights into the demographic history, inbreeding, and mutation load of two 'living fossil' tree species of Dipteronia.</title>
        <authorList>
            <person name="Feng Y."/>
            <person name="Comes H.P."/>
            <person name="Chen J."/>
            <person name="Zhu S."/>
            <person name="Lu R."/>
            <person name="Zhang X."/>
            <person name="Li P."/>
            <person name="Qiu J."/>
            <person name="Olsen K.M."/>
            <person name="Qiu Y."/>
        </authorList>
    </citation>
    <scope>NUCLEOTIDE SEQUENCE</scope>
    <source>
        <strain evidence="2">NBL</strain>
    </source>
</reference>
<keyword evidence="1" id="KW-0732">Signal</keyword>
<dbReference type="EMBL" id="JANJYJ010000006">
    <property type="protein sequence ID" value="KAK3205931.1"/>
    <property type="molecule type" value="Genomic_DNA"/>
</dbReference>
<accession>A0AAE0E3K6</accession>
<feature type="signal peptide" evidence="1">
    <location>
        <begin position="1"/>
        <end position="26"/>
    </location>
</feature>
<sequence>MSLKKSYIMMIIYVVLLLSSLHVSMAGRSIPSSVPSTMRPSSGNYVKMKPISSTNKIFHGKEVKNCLPKGFRHASAPSRYVNSQTLGGCYDSPSSGKP</sequence>
<evidence type="ECO:0000313" key="3">
    <source>
        <dbReference type="Proteomes" id="UP001281410"/>
    </source>
</evidence>
<dbReference type="Proteomes" id="UP001281410">
    <property type="component" value="Unassembled WGS sequence"/>
</dbReference>